<dbReference type="Gene3D" id="3.40.50.2020">
    <property type="match status" value="1"/>
</dbReference>
<dbReference type="Proteomes" id="UP001596306">
    <property type="component" value="Unassembled WGS sequence"/>
</dbReference>
<organism evidence="3 4">
    <name type="scientific">Luethyella okanaganae</name>
    <dbReference type="NCBI Taxonomy" id="69372"/>
    <lineage>
        <taxon>Bacteria</taxon>
        <taxon>Bacillati</taxon>
        <taxon>Actinomycetota</taxon>
        <taxon>Actinomycetes</taxon>
        <taxon>Micrococcales</taxon>
        <taxon>Microbacteriaceae</taxon>
        <taxon>Luethyella</taxon>
    </lineage>
</organism>
<keyword evidence="4" id="KW-1185">Reference proteome</keyword>
<reference evidence="4" key="1">
    <citation type="journal article" date="2019" name="Int. J. Syst. Evol. Microbiol.">
        <title>The Global Catalogue of Microorganisms (GCM) 10K type strain sequencing project: providing services to taxonomists for standard genome sequencing and annotation.</title>
        <authorList>
            <consortium name="The Broad Institute Genomics Platform"/>
            <consortium name="The Broad Institute Genome Sequencing Center for Infectious Disease"/>
            <person name="Wu L."/>
            <person name="Ma J."/>
        </authorList>
    </citation>
    <scope>NUCLEOTIDE SEQUENCE [LARGE SCALE GENOMIC DNA]</scope>
    <source>
        <strain evidence="4">CCUG 43304</strain>
    </source>
</reference>
<evidence type="ECO:0000313" key="3">
    <source>
        <dbReference type="EMBL" id="MFC6354837.1"/>
    </source>
</evidence>
<dbReference type="PANTHER" id="PTHR47505:SF1">
    <property type="entry name" value="DNA UTILIZATION PROTEIN YHGH"/>
    <property type="match status" value="1"/>
</dbReference>
<sequence>MGGLDGLARAATEAFCVVVPIVCASCGRPDGSLCAACLAELEPRPHLTARLGIPIWCVYDYDGAVRRAIIAFKDAGRTDLARVLGRGLRAAVSAALGGGFPLGLASGASAVELVTIPSSRTSWRARGYHPVGVLLRRAGLRPSALLRHSIARADQVGLGREARRVNLEGTLVVRSGIRRSRRASIAGRAFLIVDDIVTTGATIQEAARAIEAAGGSVLGAAVLAETRLRSDRNFGARETRRNNR</sequence>
<dbReference type="InterPro" id="IPR000836">
    <property type="entry name" value="PRTase_dom"/>
</dbReference>
<feature type="domain" description="Phosphoribosyltransferase" evidence="2">
    <location>
        <begin position="175"/>
        <end position="226"/>
    </location>
</feature>
<name>A0ABW1VBM8_9MICO</name>
<dbReference type="Pfam" id="PF00156">
    <property type="entry name" value="Pribosyltran"/>
    <property type="match status" value="1"/>
</dbReference>
<evidence type="ECO:0000313" key="4">
    <source>
        <dbReference type="Proteomes" id="UP001596306"/>
    </source>
</evidence>
<dbReference type="InterPro" id="IPR051910">
    <property type="entry name" value="ComF/GntX_DNA_util-trans"/>
</dbReference>
<dbReference type="InterPro" id="IPR029057">
    <property type="entry name" value="PRTase-like"/>
</dbReference>
<protein>
    <submittedName>
        <fullName evidence="3">ComF family protein</fullName>
    </submittedName>
</protein>
<dbReference type="RefSeq" id="WP_386726789.1">
    <property type="nucleotide sequence ID" value="NZ_JBHSTP010000001.1"/>
</dbReference>
<proteinExistence type="inferred from homology"/>
<evidence type="ECO:0000256" key="1">
    <source>
        <dbReference type="ARBA" id="ARBA00008007"/>
    </source>
</evidence>
<evidence type="ECO:0000259" key="2">
    <source>
        <dbReference type="Pfam" id="PF00156"/>
    </source>
</evidence>
<accession>A0ABW1VBM8</accession>
<gene>
    <name evidence="3" type="ORF">ACFQB0_01740</name>
</gene>
<comment type="similarity">
    <text evidence="1">Belongs to the ComF/GntX family.</text>
</comment>
<dbReference type="SUPFAM" id="SSF53271">
    <property type="entry name" value="PRTase-like"/>
    <property type="match status" value="1"/>
</dbReference>
<dbReference type="PANTHER" id="PTHR47505">
    <property type="entry name" value="DNA UTILIZATION PROTEIN YHGH"/>
    <property type="match status" value="1"/>
</dbReference>
<dbReference type="CDD" id="cd06223">
    <property type="entry name" value="PRTases_typeI"/>
    <property type="match status" value="1"/>
</dbReference>
<comment type="caution">
    <text evidence="3">The sequence shown here is derived from an EMBL/GenBank/DDBJ whole genome shotgun (WGS) entry which is preliminary data.</text>
</comment>
<dbReference type="EMBL" id="JBHSTP010000001">
    <property type="protein sequence ID" value="MFC6354837.1"/>
    <property type="molecule type" value="Genomic_DNA"/>
</dbReference>